<name>A0ABT4RMZ1_9ACTN</name>
<reference evidence="1" key="1">
    <citation type="submission" date="2022-10" db="EMBL/GenBank/DDBJ databases">
        <title>The WGS of Solirubrobacter sp. CPCC 204708.</title>
        <authorList>
            <person name="Jiang Z."/>
        </authorList>
    </citation>
    <scope>NUCLEOTIDE SEQUENCE</scope>
    <source>
        <strain evidence="1">CPCC 204708</strain>
    </source>
</reference>
<comment type="caution">
    <text evidence="1">The sequence shown here is derived from an EMBL/GenBank/DDBJ whole genome shotgun (WGS) entry which is preliminary data.</text>
</comment>
<proteinExistence type="predicted"/>
<evidence type="ECO:0000313" key="2">
    <source>
        <dbReference type="Proteomes" id="UP001147700"/>
    </source>
</evidence>
<dbReference type="Proteomes" id="UP001147700">
    <property type="component" value="Unassembled WGS sequence"/>
</dbReference>
<evidence type="ECO:0008006" key="3">
    <source>
        <dbReference type="Google" id="ProtNLM"/>
    </source>
</evidence>
<protein>
    <recommendedName>
        <fullName evidence="3">DUF2171 domain-containing protein</fullName>
    </recommendedName>
</protein>
<dbReference type="InterPro" id="IPR011033">
    <property type="entry name" value="PRC_barrel-like_sf"/>
</dbReference>
<dbReference type="SUPFAM" id="SSF50346">
    <property type="entry name" value="PRC-barrel domain"/>
    <property type="match status" value="1"/>
</dbReference>
<gene>
    <name evidence="1" type="ORF">OJ962_20735</name>
</gene>
<organism evidence="1 2">
    <name type="scientific">Solirubrobacter deserti</name>
    <dbReference type="NCBI Taxonomy" id="2282478"/>
    <lineage>
        <taxon>Bacteria</taxon>
        <taxon>Bacillati</taxon>
        <taxon>Actinomycetota</taxon>
        <taxon>Thermoleophilia</taxon>
        <taxon>Solirubrobacterales</taxon>
        <taxon>Solirubrobacteraceae</taxon>
        <taxon>Solirubrobacter</taxon>
    </lineage>
</organism>
<keyword evidence="2" id="KW-1185">Reference proteome</keyword>
<dbReference type="RefSeq" id="WP_202952620.1">
    <property type="nucleotide sequence ID" value="NZ_JAPCID010000031.1"/>
</dbReference>
<sequence>MSAAAPDDDDHQIGYQALPRGVPVVTSDGVRVGLVHRVQDNAREHIFDGIVVKTDKGRVFVDAPEVARITLRQVTLSIDAAEAAALPEHRGALGAMETNLKRSGRRWRRRLGR</sequence>
<accession>A0ABT4RMZ1</accession>
<evidence type="ECO:0000313" key="1">
    <source>
        <dbReference type="EMBL" id="MDA0139942.1"/>
    </source>
</evidence>
<dbReference type="EMBL" id="JAPCID010000031">
    <property type="protein sequence ID" value="MDA0139942.1"/>
    <property type="molecule type" value="Genomic_DNA"/>
</dbReference>